<evidence type="ECO:0000313" key="5">
    <source>
        <dbReference type="EMBL" id="MFC4299601.1"/>
    </source>
</evidence>
<accession>A0ABV8S1S6</accession>
<evidence type="ECO:0000313" key="6">
    <source>
        <dbReference type="Proteomes" id="UP001595756"/>
    </source>
</evidence>
<evidence type="ECO:0000256" key="1">
    <source>
        <dbReference type="ARBA" id="ARBA00023015"/>
    </source>
</evidence>
<organism evidence="5 6">
    <name type="scientific">Castellaniella hirudinis</name>
    <dbReference type="NCBI Taxonomy" id="1144617"/>
    <lineage>
        <taxon>Bacteria</taxon>
        <taxon>Pseudomonadati</taxon>
        <taxon>Pseudomonadota</taxon>
        <taxon>Betaproteobacteria</taxon>
        <taxon>Burkholderiales</taxon>
        <taxon>Alcaligenaceae</taxon>
        <taxon>Castellaniella</taxon>
    </lineage>
</organism>
<dbReference type="SUPFAM" id="SSF48008">
    <property type="entry name" value="GntR ligand-binding domain-like"/>
    <property type="match status" value="1"/>
</dbReference>
<keyword evidence="6" id="KW-1185">Reference proteome</keyword>
<evidence type="ECO:0000256" key="3">
    <source>
        <dbReference type="ARBA" id="ARBA00023163"/>
    </source>
</evidence>
<comment type="caution">
    <text evidence="5">The sequence shown here is derived from an EMBL/GenBank/DDBJ whole genome shotgun (WGS) entry which is preliminary data.</text>
</comment>
<dbReference type="InterPro" id="IPR000524">
    <property type="entry name" value="Tscrpt_reg_HTH_GntR"/>
</dbReference>
<dbReference type="Pfam" id="PF00392">
    <property type="entry name" value="GntR"/>
    <property type="match status" value="1"/>
</dbReference>
<protein>
    <submittedName>
        <fullName evidence="5">GntR family transcriptional regulator</fullName>
    </submittedName>
</protein>
<sequence length="233" mass="26443">MSKRRLTPATPPEAHTADEIYQKIYVAVLEHRLRPGTKLVEGRLAAIFGCSRTRVREALARLAHELVVEQIAQKGAFIAQPSIEQARNVFEMRRVLEPAIIQRLIQTLNPEKIRRLREHQQLEIDARRRADKPSVIRLTGEFHQLLAELAGSDVMARSMRQLSVLTCLTIFLYDAPMTTSCRADEHSNIIDAVEAGDVAQAQTLVLKHLEHIEASLRLEETIEEVDLESIFDL</sequence>
<dbReference type="PANTHER" id="PTHR43537">
    <property type="entry name" value="TRANSCRIPTIONAL REGULATOR, GNTR FAMILY"/>
    <property type="match status" value="1"/>
</dbReference>
<dbReference type="EMBL" id="JBHSDY010000010">
    <property type="protein sequence ID" value="MFC4299601.1"/>
    <property type="molecule type" value="Genomic_DNA"/>
</dbReference>
<dbReference type="RefSeq" id="WP_376814110.1">
    <property type="nucleotide sequence ID" value="NZ_JBHSDY010000010.1"/>
</dbReference>
<keyword evidence="2" id="KW-0238">DNA-binding</keyword>
<dbReference type="PROSITE" id="PS50949">
    <property type="entry name" value="HTH_GNTR"/>
    <property type="match status" value="1"/>
</dbReference>
<evidence type="ECO:0000256" key="2">
    <source>
        <dbReference type="ARBA" id="ARBA00023125"/>
    </source>
</evidence>
<dbReference type="InterPro" id="IPR011711">
    <property type="entry name" value="GntR_C"/>
</dbReference>
<gene>
    <name evidence="5" type="ORF">ACFO0J_16280</name>
</gene>
<dbReference type="Proteomes" id="UP001595756">
    <property type="component" value="Unassembled WGS sequence"/>
</dbReference>
<dbReference type="InterPro" id="IPR008920">
    <property type="entry name" value="TF_FadR/GntR_C"/>
</dbReference>
<dbReference type="SMART" id="SM00345">
    <property type="entry name" value="HTH_GNTR"/>
    <property type="match status" value="1"/>
</dbReference>
<keyword evidence="3" id="KW-0804">Transcription</keyword>
<dbReference type="SUPFAM" id="SSF46785">
    <property type="entry name" value="Winged helix' DNA-binding domain"/>
    <property type="match status" value="1"/>
</dbReference>
<feature type="domain" description="HTH gntR-type" evidence="4">
    <location>
        <begin position="14"/>
        <end position="81"/>
    </location>
</feature>
<dbReference type="Pfam" id="PF07729">
    <property type="entry name" value="FCD"/>
    <property type="match status" value="1"/>
</dbReference>
<evidence type="ECO:0000259" key="4">
    <source>
        <dbReference type="PROSITE" id="PS50949"/>
    </source>
</evidence>
<dbReference type="Gene3D" id="1.20.120.530">
    <property type="entry name" value="GntR ligand-binding domain-like"/>
    <property type="match status" value="1"/>
</dbReference>
<dbReference type="InterPro" id="IPR036390">
    <property type="entry name" value="WH_DNA-bd_sf"/>
</dbReference>
<keyword evidence="1" id="KW-0805">Transcription regulation</keyword>
<dbReference type="PANTHER" id="PTHR43537:SF53">
    <property type="entry name" value="HTH-TYPE TRANSCRIPTIONAL REPRESSOR NANR"/>
    <property type="match status" value="1"/>
</dbReference>
<name>A0ABV8S1S6_9BURK</name>
<reference evidence="6" key="1">
    <citation type="journal article" date="2019" name="Int. J. Syst. Evol. Microbiol.">
        <title>The Global Catalogue of Microorganisms (GCM) 10K type strain sequencing project: providing services to taxonomists for standard genome sequencing and annotation.</title>
        <authorList>
            <consortium name="The Broad Institute Genomics Platform"/>
            <consortium name="The Broad Institute Genome Sequencing Center for Infectious Disease"/>
            <person name="Wu L."/>
            <person name="Ma J."/>
        </authorList>
    </citation>
    <scope>NUCLEOTIDE SEQUENCE [LARGE SCALE GENOMIC DNA]</scope>
    <source>
        <strain evidence="6">CGMCC 1.19029</strain>
    </source>
</reference>
<dbReference type="SMART" id="SM00895">
    <property type="entry name" value="FCD"/>
    <property type="match status" value="1"/>
</dbReference>
<dbReference type="InterPro" id="IPR036388">
    <property type="entry name" value="WH-like_DNA-bd_sf"/>
</dbReference>
<proteinExistence type="predicted"/>
<dbReference type="Gene3D" id="1.10.10.10">
    <property type="entry name" value="Winged helix-like DNA-binding domain superfamily/Winged helix DNA-binding domain"/>
    <property type="match status" value="1"/>
</dbReference>